<organism evidence="2 3">
    <name type="scientific">Caldicoprobacter faecalis</name>
    <dbReference type="NCBI Taxonomy" id="937334"/>
    <lineage>
        <taxon>Bacteria</taxon>
        <taxon>Bacillati</taxon>
        <taxon>Bacillota</taxon>
        <taxon>Clostridia</taxon>
        <taxon>Caldicoprobacterales</taxon>
        <taxon>Caldicoprobacteraceae</taxon>
        <taxon>Caldicoprobacter</taxon>
    </lineage>
</organism>
<name>A0A1I5TBI0_9FIRM</name>
<dbReference type="Proteomes" id="UP000198577">
    <property type="component" value="Unassembled WGS sequence"/>
</dbReference>
<dbReference type="SUPFAM" id="SSF101898">
    <property type="entry name" value="NHL repeat"/>
    <property type="match status" value="1"/>
</dbReference>
<dbReference type="SUPFAM" id="SSF48452">
    <property type="entry name" value="TPR-like"/>
    <property type="match status" value="1"/>
</dbReference>
<reference evidence="2 3" key="1">
    <citation type="submission" date="2016-10" db="EMBL/GenBank/DDBJ databases">
        <authorList>
            <person name="de Groot N.N."/>
        </authorList>
    </citation>
    <scope>NUCLEOTIDE SEQUENCE [LARGE SCALE GENOMIC DNA]</scope>
    <source>
        <strain evidence="2 3">DSM 20678</strain>
    </source>
</reference>
<evidence type="ECO:0000313" key="3">
    <source>
        <dbReference type="Proteomes" id="UP000198577"/>
    </source>
</evidence>
<keyword evidence="3" id="KW-1185">Reference proteome</keyword>
<proteinExistence type="predicted"/>
<evidence type="ECO:0000313" key="2">
    <source>
        <dbReference type="EMBL" id="SFP80181.1"/>
    </source>
</evidence>
<sequence>MNKKRIRLRAIVSAVVLMLSFFLAKYDVFAGDILSYIYYYTDTGYHPVPAPSPYNYIKSVNAEDLRIEDLNGINSIFVSDKHVYIGCNGKIVITDHNFNLIRELTSFIYNGKEQEMSDITGMWVTDNEELYACEPSKGRILHFGSDWSIKRILGKPEGIIIPENVAYQPLKVAVDSVGRIYVVANNIYEGLVEINPDGTFLRYFGVVEVRYTPIQLFWRRLQTAEQRARSRLWLPVNFSNLTIDGDDFVYATVAGSGDEEPIRKLNAKGRNILRYPVGTGVKPQGDLEYNHYGLRVPAGKSTLSAIDVNDYGLYVVLDTKRSRIFAYDEDGYMLYAFGESGTAEWRFQLPVDVKFMGEDRLLVADRGSESIKVFELNDYGRSIHNAVKYQSQFNYDLAMEEWKKVIDHNPAFQYAYVGVGKALYRRGDYKTARDYFLLGQDVYYYSMAYKKIRQEWAEQYFDLFVGILVLLVMCVSVYKIIKKFKFQVRMEA</sequence>
<dbReference type="EMBL" id="FOXR01000004">
    <property type="protein sequence ID" value="SFP80181.1"/>
    <property type="molecule type" value="Genomic_DNA"/>
</dbReference>
<keyword evidence="1" id="KW-1133">Transmembrane helix</keyword>
<protein>
    <recommendedName>
        <fullName evidence="4">NHL repeat-containing protein</fullName>
    </recommendedName>
</protein>
<evidence type="ECO:0000256" key="1">
    <source>
        <dbReference type="SAM" id="Phobius"/>
    </source>
</evidence>
<dbReference type="PANTHER" id="PTHR24104:SF25">
    <property type="entry name" value="PROTEIN LIN-41"/>
    <property type="match status" value="1"/>
</dbReference>
<dbReference type="AlphaFoldDB" id="A0A1I5TBI0"/>
<dbReference type="GO" id="GO:0008270">
    <property type="term" value="F:zinc ion binding"/>
    <property type="evidence" value="ECO:0007669"/>
    <property type="project" value="UniProtKB-KW"/>
</dbReference>
<keyword evidence="1" id="KW-0812">Transmembrane</keyword>
<feature type="transmembrane region" description="Helical" evidence="1">
    <location>
        <begin position="460"/>
        <end position="481"/>
    </location>
</feature>
<gene>
    <name evidence="2" type="ORF">SAMN05444406_10438</name>
</gene>
<evidence type="ECO:0008006" key="4">
    <source>
        <dbReference type="Google" id="ProtNLM"/>
    </source>
</evidence>
<dbReference type="STRING" id="937334.SAMN05444406_10438"/>
<dbReference type="RefSeq" id="WP_092281974.1">
    <property type="nucleotide sequence ID" value="NZ_FOXR01000004.1"/>
</dbReference>
<keyword evidence="1" id="KW-0472">Membrane</keyword>
<dbReference type="Gene3D" id="2.120.10.30">
    <property type="entry name" value="TolB, C-terminal domain"/>
    <property type="match status" value="2"/>
</dbReference>
<accession>A0A1I5TBI0</accession>
<dbReference type="InterPro" id="IPR011990">
    <property type="entry name" value="TPR-like_helical_dom_sf"/>
</dbReference>
<dbReference type="OrthoDB" id="9799230at2"/>
<dbReference type="InterPro" id="IPR050952">
    <property type="entry name" value="TRIM-NHL_E3_ligases"/>
</dbReference>
<dbReference type="PANTHER" id="PTHR24104">
    <property type="entry name" value="E3 UBIQUITIN-PROTEIN LIGASE NHLRC1-RELATED"/>
    <property type="match status" value="1"/>
</dbReference>
<dbReference type="InterPro" id="IPR011042">
    <property type="entry name" value="6-blade_b-propeller_TolB-like"/>
</dbReference>